<sequence length="1149" mass="125047">MNSSDIQSHLYNSFLTGETSDVCIRISGAFNAVYKLHRVVLIQAGFWRDLFTGGFIESSLKRKTSFNEEVFDVVLEDRNVTRAAFELATSRLYGGGPPLYIHPSILPTSTRPMTPGYPCAPPLSLSSPLLYPPGHQPAAPEFLLSLLATSLLMEAVLRTIGPRTVEIYLNFALGKTKVGDPDRPAVGLEGLAHNSKEKDGKSDTASFQSSTANDDIADLYSPSSPSSVSDESLVLSVSHTESNKDWRSGKETVLPKFHYGPVSDKIGEACACWLAKWGGDMFAEEKKVVLDWLSDANASLDSFEAEQRAMEGLPLLSATSSNTVGLPTSSSAWSPKWTPSKEKSIPRLFTGTAMDTRREGLSSAWIHALISSDGFFVPSPSLYTSHPITSSTSPLPSPNASKATQGLSSYPEEERYEFAKRVVELRRAVRVKIRQLRRKQMAADAEREDNEHWDTLVEQVSQRREGKGKERARNIVDLNESIDEGSATDRDIDCGSRWKLWSEVWKKECEEENAQWDAFFKTVHILQQHGTRRFLKLNGQVMAHSFLILTVDRDRFPYVNLRTLQEAAWEAGIVSFAISGRSLNIPLFGEKLGFAKTVSDTLSSLTGSALHDMKPYFAISTDESLRIGDTVTASSGFTNTEGNIHNGLTMDELFANSFGGGYLYRGEHSKGRLSRPDMIGRASTSVLPDSSVTEKHTEEPEKTVFRGKTSNENSFFGLLGNSYYPIQTKDSDIPSFNLFPLHSSHLSPSQLLSPHPPLRFNIEFFNLEMLKEKERLTSRTVWFAGSLWNVYVQIVKRKEKAGTTTPGGAQTSAWAGTPGSGLLPNHQLGVYLQRQSPTENLTPFSAPDPFADTRWSSRSIHDSRASTQNAPRSSTTSSSPNQASRGPAFSPLTPYASAPQVSSTSVTVLRSPLITSPGSRFRGNSTSATTSPSARPVTAPGSPSSPSASNSRPRTPGGSGGWRSLAPSSPSASSGLLSSSLPSVFPTFGRTRHQSSGSNRRDIEYGIPVYLPPSSPSSAVTPTVPQISTSSSRTEPSLPNPPFQAIPQSKPIYPYLDPRPVVSVYFSVLCASPTGSAQTQFRSAPDVFKVGQSWGWKSSGLVGGPNGGSNRKVSNANGDFEAALIEMDDDLLPMGHEVSLRATVVLGLV</sequence>
<dbReference type="InterPro" id="IPR011333">
    <property type="entry name" value="SKP1/BTB/POZ_sf"/>
</dbReference>
<name>A0A6A4ILN2_9AGAR</name>
<evidence type="ECO:0000256" key="1">
    <source>
        <dbReference type="SAM" id="MobiDB-lite"/>
    </source>
</evidence>
<keyword evidence="4" id="KW-1185">Reference proteome</keyword>
<accession>A0A6A4ILN2</accession>
<feature type="compositionally biased region" description="Low complexity" evidence="1">
    <location>
        <begin position="1016"/>
        <end position="1025"/>
    </location>
</feature>
<dbReference type="PROSITE" id="PS50097">
    <property type="entry name" value="BTB"/>
    <property type="match status" value="1"/>
</dbReference>
<dbReference type="Proteomes" id="UP000799118">
    <property type="component" value="Unassembled WGS sequence"/>
</dbReference>
<dbReference type="AlphaFoldDB" id="A0A6A4ILN2"/>
<organism evidence="3 4">
    <name type="scientific">Gymnopus androsaceus JB14</name>
    <dbReference type="NCBI Taxonomy" id="1447944"/>
    <lineage>
        <taxon>Eukaryota</taxon>
        <taxon>Fungi</taxon>
        <taxon>Dikarya</taxon>
        <taxon>Basidiomycota</taxon>
        <taxon>Agaricomycotina</taxon>
        <taxon>Agaricomycetes</taxon>
        <taxon>Agaricomycetidae</taxon>
        <taxon>Agaricales</taxon>
        <taxon>Marasmiineae</taxon>
        <taxon>Omphalotaceae</taxon>
        <taxon>Gymnopus</taxon>
    </lineage>
</organism>
<feature type="compositionally biased region" description="Low complexity" evidence="1">
    <location>
        <begin position="964"/>
        <end position="983"/>
    </location>
</feature>
<feature type="region of interest" description="Disordered" evidence="1">
    <location>
        <begin position="839"/>
        <end position="1042"/>
    </location>
</feature>
<evidence type="ECO:0000259" key="2">
    <source>
        <dbReference type="PROSITE" id="PS50097"/>
    </source>
</evidence>
<feature type="region of interest" description="Disordered" evidence="1">
    <location>
        <begin position="182"/>
        <end position="209"/>
    </location>
</feature>
<feature type="compositionally biased region" description="Polar residues" evidence="1">
    <location>
        <begin position="802"/>
        <end position="814"/>
    </location>
</feature>
<feature type="compositionally biased region" description="Polar residues" evidence="1">
    <location>
        <begin position="1026"/>
        <end position="1037"/>
    </location>
</feature>
<dbReference type="Gene3D" id="3.30.710.10">
    <property type="entry name" value="Potassium Channel Kv1.1, Chain A"/>
    <property type="match status" value="1"/>
</dbReference>
<dbReference type="PANTHER" id="PTHR47369">
    <property type="entry name" value="BTB/POZ DOMAIN-CONTAINING PROTEIN"/>
    <property type="match status" value="1"/>
</dbReference>
<protein>
    <recommendedName>
        <fullName evidence="2">BTB domain-containing protein</fullName>
    </recommendedName>
</protein>
<feature type="region of interest" description="Disordered" evidence="1">
    <location>
        <begin position="387"/>
        <end position="408"/>
    </location>
</feature>
<evidence type="ECO:0000313" key="3">
    <source>
        <dbReference type="EMBL" id="KAE9409404.1"/>
    </source>
</evidence>
<feature type="region of interest" description="Disordered" evidence="1">
    <location>
        <begin position="800"/>
        <end position="819"/>
    </location>
</feature>
<dbReference type="OrthoDB" id="6359943at2759"/>
<dbReference type="InterPro" id="IPR000210">
    <property type="entry name" value="BTB/POZ_dom"/>
</dbReference>
<proteinExistence type="predicted"/>
<feature type="domain" description="BTB" evidence="2">
    <location>
        <begin position="20"/>
        <end position="95"/>
    </location>
</feature>
<evidence type="ECO:0000313" key="4">
    <source>
        <dbReference type="Proteomes" id="UP000799118"/>
    </source>
</evidence>
<feature type="compositionally biased region" description="Low complexity" evidence="1">
    <location>
        <begin position="868"/>
        <end position="885"/>
    </location>
</feature>
<reference evidence="3" key="1">
    <citation type="journal article" date="2019" name="Environ. Microbiol.">
        <title>Fungal ecological strategies reflected in gene transcription - a case study of two litter decomposers.</title>
        <authorList>
            <person name="Barbi F."/>
            <person name="Kohler A."/>
            <person name="Barry K."/>
            <person name="Baskaran P."/>
            <person name="Daum C."/>
            <person name="Fauchery L."/>
            <person name="Ihrmark K."/>
            <person name="Kuo A."/>
            <person name="LaButti K."/>
            <person name="Lipzen A."/>
            <person name="Morin E."/>
            <person name="Grigoriev I.V."/>
            <person name="Henrissat B."/>
            <person name="Lindahl B."/>
            <person name="Martin F."/>
        </authorList>
    </citation>
    <scope>NUCLEOTIDE SEQUENCE</scope>
    <source>
        <strain evidence="3">JB14</strain>
    </source>
</reference>
<dbReference type="PANTHER" id="PTHR47369:SF1">
    <property type="entry name" value="BTB_POZ DOMAIN-CONTAINING PROTEIN"/>
    <property type="match status" value="1"/>
</dbReference>
<feature type="compositionally biased region" description="Polar residues" evidence="1">
    <location>
        <begin position="899"/>
        <end position="924"/>
    </location>
</feature>
<dbReference type="EMBL" id="ML769388">
    <property type="protein sequence ID" value="KAE9409404.1"/>
    <property type="molecule type" value="Genomic_DNA"/>
</dbReference>
<gene>
    <name evidence="3" type="ORF">BT96DRAFT_913524</name>
</gene>
<feature type="compositionally biased region" description="Low complexity" evidence="1">
    <location>
        <begin position="387"/>
        <end position="401"/>
    </location>
</feature>
<feature type="compositionally biased region" description="Low complexity" evidence="1">
    <location>
        <begin position="925"/>
        <end position="956"/>
    </location>
</feature>